<evidence type="ECO:0000313" key="2">
    <source>
        <dbReference type="EMBL" id="AIF82275.1"/>
    </source>
</evidence>
<accession>A0A075MMB6</accession>
<dbReference type="GeneID" id="41596118"/>
<sequence length="150" mass="17115">MAFAIYHTKDSSQGVRRSSNNEGPFRQKAEKDGKTFRFKTGDSKEILKGARIVYKGAKLMDTAKAGSQMIFVLDISKDVAVDSLAAYLFARFKNHSDDIVGIRIEENLVRVSEESLARAFLKEIKRSENEERKAQDGKLTRFYNRKREVC</sequence>
<dbReference type="RefSeq" id="WP_148699296.1">
    <property type="nucleotide sequence ID" value="NZ_CP007174.1"/>
</dbReference>
<feature type="compositionally biased region" description="Polar residues" evidence="1">
    <location>
        <begin position="11"/>
        <end position="22"/>
    </location>
</feature>
<dbReference type="STRING" id="1459636.NTE_00193"/>
<keyword evidence="3" id="KW-1185">Reference proteome</keyword>
<evidence type="ECO:0000256" key="1">
    <source>
        <dbReference type="SAM" id="MobiDB-lite"/>
    </source>
</evidence>
<name>A0A075MMB6_9ARCH</name>
<dbReference type="EMBL" id="CP007174">
    <property type="protein sequence ID" value="AIF82275.1"/>
    <property type="molecule type" value="Genomic_DNA"/>
</dbReference>
<gene>
    <name evidence="2" type="ORF">NTE_00193</name>
</gene>
<dbReference type="Proteomes" id="UP000028194">
    <property type="component" value="Chromosome"/>
</dbReference>
<dbReference type="KEGG" id="nev:NTE_00193"/>
<organism evidence="2 3">
    <name type="scientific">Candidatus Nitrososphaera evergladensis SR1</name>
    <dbReference type="NCBI Taxonomy" id="1459636"/>
    <lineage>
        <taxon>Archaea</taxon>
        <taxon>Nitrososphaerota</taxon>
        <taxon>Nitrososphaeria</taxon>
        <taxon>Nitrososphaerales</taxon>
        <taxon>Nitrososphaeraceae</taxon>
        <taxon>Nitrososphaera</taxon>
    </lineage>
</organism>
<protein>
    <submittedName>
        <fullName evidence="2">Uncharacterized protein</fullName>
    </submittedName>
</protein>
<proteinExistence type="predicted"/>
<feature type="region of interest" description="Disordered" evidence="1">
    <location>
        <begin position="1"/>
        <end position="31"/>
    </location>
</feature>
<dbReference type="HOGENOM" id="CLU_1736336_0_0_2"/>
<evidence type="ECO:0000313" key="3">
    <source>
        <dbReference type="Proteomes" id="UP000028194"/>
    </source>
</evidence>
<reference evidence="2 3" key="1">
    <citation type="journal article" date="2014" name="PLoS ONE">
        <title>Genome Sequence of Candidatus Nitrososphaera evergladensis from Group I.1b Enriched from Everglades Soil Reveals Novel Genomic Features of the Ammonia-Oxidizing Archaea.</title>
        <authorList>
            <person name="Zhalnina K.V."/>
            <person name="Dias R."/>
            <person name="Leonard M.T."/>
            <person name="Dorr de Quadros P."/>
            <person name="Camargo F.A."/>
            <person name="Drew J.C."/>
            <person name="Farmerie W.G."/>
            <person name="Daroub S.H."/>
            <person name="Triplett E.W."/>
        </authorList>
    </citation>
    <scope>NUCLEOTIDE SEQUENCE [LARGE SCALE GENOMIC DNA]</scope>
    <source>
        <strain evidence="2 3">SR1</strain>
    </source>
</reference>
<dbReference type="AlphaFoldDB" id="A0A075MMB6"/>